<feature type="compositionally biased region" description="Polar residues" evidence="7">
    <location>
        <begin position="325"/>
        <end position="346"/>
    </location>
</feature>
<dbReference type="GO" id="GO:0071038">
    <property type="term" value="P:TRAMP-dependent tRNA surveillance pathway"/>
    <property type="evidence" value="ECO:0007669"/>
    <property type="project" value="TreeGrafter"/>
</dbReference>
<evidence type="ECO:0000313" key="9">
    <source>
        <dbReference type="EMBL" id="KHN99398.1"/>
    </source>
</evidence>
<dbReference type="GO" id="GO:0071036">
    <property type="term" value="P:nuclear polyadenylation-dependent snoRNA catabolic process"/>
    <property type="evidence" value="ECO:0007669"/>
    <property type="project" value="TreeGrafter"/>
</dbReference>
<dbReference type="GO" id="GO:0008270">
    <property type="term" value="F:zinc ion binding"/>
    <property type="evidence" value="ECO:0007669"/>
    <property type="project" value="UniProtKB-KW"/>
</dbReference>
<evidence type="ECO:0000256" key="1">
    <source>
        <dbReference type="ARBA" id="ARBA00004123"/>
    </source>
</evidence>
<feature type="domain" description="CCHC-type" evidence="8">
    <location>
        <begin position="394"/>
        <end position="410"/>
    </location>
</feature>
<dbReference type="EMBL" id="AZHE01000005">
    <property type="protein sequence ID" value="KHN99398.1"/>
    <property type="molecule type" value="Genomic_DNA"/>
</dbReference>
<comment type="caution">
    <text evidence="9">The sequence shown here is derived from an EMBL/GenBank/DDBJ whole genome shotgun (WGS) entry which is preliminary data.</text>
</comment>
<keyword evidence="3" id="KW-0677">Repeat</keyword>
<evidence type="ECO:0000259" key="8">
    <source>
        <dbReference type="SMART" id="SM00343"/>
    </source>
</evidence>
<dbReference type="GO" id="GO:0071035">
    <property type="term" value="P:nuclear polyadenylation-dependent rRNA catabolic process"/>
    <property type="evidence" value="ECO:0007669"/>
    <property type="project" value="TreeGrafter"/>
</dbReference>
<comment type="subcellular location">
    <subcellularLocation>
        <location evidence="1">Nucleus</location>
    </subcellularLocation>
</comment>
<feature type="domain" description="CCHC-type" evidence="8">
    <location>
        <begin position="376"/>
        <end position="392"/>
    </location>
</feature>
<feature type="domain" description="CCHC-type" evidence="8">
    <location>
        <begin position="441"/>
        <end position="457"/>
    </location>
</feature>
<dbReference type="InterPro" id="IPR001878">
    <property type="entry name" value="Znf_CCHC"/>
</dbReference>
<keyword evidence="4" id="KW-0863">Zinc-finger</keyword>
<evidence type="ECO:0000256" key="7">
    <source>
        <dbReference type="SAM" id="MobiDB-lite"/>
    </source>
</evidence>
<dbReference type="PANTHER" id="PTHR46543:SF1">
    <property type="entry name" value="ZINC FINGER CCHC DOMAIN-CONTAINING PROTEIN 7"/>
    <property type="match status" value="1"/>
</dbReference>
<feature type="compositionally biased region" description="Polar residues" evidence="7">
    <location>
        <begin position="307"/>
        <end position="318"/>
    </location>
</feature>
<feature type="compositionally biased region" description="Low complexity" evidence="7">
    <location>
        <begin position="148"/>
        <end position="162"/>
    </location>
</feature>
<dbReference type="GO" id="GO:0071039">
    <property type="term" value="P:nuclear polyadenylation-dependent CUT catabolic process"/>
    <property type="evidence" value="ECO:0007669"/>
    <property type="project" value="TreeGrafter"/>
</dbReference>
<feature type="region of interest" description="Disordered" evidence="7">
    <location>
        <begin position="142"/>
        <end position="172"/>
    </location>
</feature>
<dbReference type="GO" id="GO:0071031">
    <property type="term" value="P:nuclear mRNA surveillance of mRNA 3'-end processing"/>
    <property type="evidence" value="ECO:0007669"/>
    <property type="project" value="TreeGrafter"/>
</dbReference>
<feature type="region of interest" description="Disordered" evidence="7">
    <location>
        <begin position="587"/>
        <end position="615"/>
    </location>
</feature>
<accession>A0A0B2WZD2</accession>
<evidence type="ECO:0000256" key="6">
    <source>
        <dbReference type="ARBA" id="ARBA00023242"/>
    </source>
</evidence>
<evidence type="ECO:0000256" key="5">
    <source>
        <dbReference type="ARBA" id="ARBA00022833"/>
    </source>
</evidence>
<dbReference type="SUPFAM" id="SSF57756">
    <property type="entry name" value="Retrovirus zinc finger-like domains"/>
    <property type="match status" value="1"/>
</dbReference>
<organism evidence="9 10">
    <name type="scientific">Metarhizium album (strain ARSEF 1941)</name>
    <dbReference type="NCBI Taxonomy" id="1081103"/>
    <lineage>
        <taxon>Eukaryota</taxon>
        <taxon>Fungi</taxon>
        <taxon>Dikarya</taxon>
        <taxon>Ascomycota</taxon>
        <taxon>Pezizomycotina</taxon>
        <taxon>Sordariomycetes</taxon>
        <taxon>Hypocreomycetidae</taxon>
        <taxon>Hypocreales</taxon>
        <taxon>Clavicipitaceae</taxon>
        <taxon>Metarhizium</taxon>
    </lineage>
</organism>
<dbReference type="SMART" id="SM00343">
    <property type="entry name" value="ZnF_C2HC"/>
    <property type="match status" value="5"/>
</dbReference>
<feature type="compositionally biased region" description="Acidic residues" evidence="7">
    <location>
        <begin position="19"/>
        <end position="33"/>
    </location>
</feature>
<dbReference type="InterPro" id="IPR051644">
    <property type="entry name" value="TRAMP_AT-DNA-binding"/>
</dbReference>
<feature type="region of interest" description="Disordered" evidence="7">
    <location>
        <begin position="289"/>
        <end position="349"/>
    </location>
</feature>
<dbReference type="PANTHER" id="PTHR46543">
    <property type="entry name" value="ZINC FINGER CCHC DOMAIN-CONTAINING PROTEIN 7"/>
    <property type="match status" value="1"/>
</dbReference>
<evidence type="ECO:0000256" key="2">
    <source>
        <dbReference type="ARBA" id="ARBA00022723"/>
    </source>
</evidence>
<feature type="domain" description="CCHC-type" evidence="8">
    <location>
        <begin position="478"/>
        <end position="494"/>
    </location>
</feature>
<sequence>MSVANGTETPGDVIRAGDSDVESDYEPETEQEQVPEPVVEPAWESCRRQSTNASQDLDSQPSTSGHKRPHDEVEQAESHNTSPAATMHEHVPLRRLKQARRSTSPSNHTHRGSEEGEADESESDTNPRAALEKGKVVALASPAETTTSPALPVASASPASAPNRGPTSGHTTDQAELDELESFAGATMPSQSPTYTTGSLSLDLPVLSSKKQGSWPARFKDWVQVLCKHNLHNISAITPAVATDAFACYIDSHSGLRETKKKASKQAAKNLLVAGTTQTIIEEIKSWTDAGSQQPTVEPSAKLNLATPPTRTQDTNDGSAEEGEVSSNDSQPKPTQTKHSTQNGDTSIIREGVPTGAEELEQQRRYFPSAADPSVMCLLCGNEGHRAVHCSRAKCRFCQSFDHWDFCCPSIRKRCDKCRQLGHQATACVEKLAITADEGLACLYCKSSEHLEDSCTDIWRSFHPEEQTVHTVVYLPSSCAVCGGKDHLSGDCRQRRGVCANPTWSLQNRSLYMDSRCGTLSIEDAANPEGNRKSLRAPETKIRGHAARTANIHYSESEDSDVEFLGRKLSKAPKGGVAFNHLLANHRSHRDRHRQDRRGEVSPADIPLRLEPEVTNPNPQPLPLFFRPSLPHQREAITTCHHHHHHLLLLPSQSTRIGPEMDTAIKAGGVGGAVVLVVEEEVEEGREA</sequence>
<reference evidence="9 10" key="1">
    <citation type="journal article" date="2014" name="Proc. Natl. Acad. Sci. U.S.A.">
        <title>Trajectory and genomic determinants of fungal-pathogen speciation and host adaptation.</title>
        <authorList>
            <person name="Hu X."/>
            <person name="Xiao G."/>
            <person name="Zheng P."/>
            <person name="Shang Y."/>
            <person name="Su Y."/>
            <person name="Zhang X."/>
            <person name="Liu X."/>
            <person name="Zhan S."/>
            <person name="St Leger R.J."/>
            <person name="Wang C."/>
        </authorList>
    </citation>
    <scope>NUCLEOTIDE SEQUENCE [LARGE SCALE GENOMIC DNA]</scope>
    <source>
        <strain evidence="9 10">ARSEF 1941</strain>
    </source>
</reference>
<gene>
    <name evidence="9" type="ORF">MAM_03096</name>
</gene>
<evidence type="ECO:0000313" key="10">
    <source>
        <dbReference type="Proteomes" id="UP000030816"/>
    </source>
</evidence>
<dbReference type="InterPro" id="IPR036875">
    <property type="entry name" value="Znf_CCHC_sf"/>
</dbReference>
<dbReference type="Gene3D" id="4.10.60.10">
    <property type="entry name" value="Zinc finger, CCHC-type"/>
    <property type="match status" value="1"/>
</dbReference>
<dbReference type="GO" id="GO:0003723">
    <property type="term" value="F:RNA binding"/>
    <property type="evidence" value="ECO:0007669"/>
    <property type="project" value="TreeGrafter"/>
</dbReference>
<name>A0A0B2WZD2_METAS</name>
<feature type="domain" description="CCHC-type" evidence="8">
    <location>
        <begin position="414"/>
        <end position="430"/>
    </location>
</feature>
<evidence type="ECO:0000256" key="3">
    <source>
        <dbReference type="ARBA" id="ARBA00022737"/>
    </source>
</evidence>
<evidence type="ECO:0000256" key="4">
    <source>
        <dbReference type="ARBA" id="ARBA00022771"/>
    </source>
</evidence>
<feature type="region of interest" description="Disordered" evidence="7">
    <location>
        <begin position="1"/>
        <end position="127"/>
    </location>
</feature>
<protein>
    <submittedName>
        <fullName evidence="9">Zinc knuckle domain protein</fullName>
    </submittedName>
</protein>
<keyword evidence="5" id="KW-0862">Zinc</keyword>
<dbReference type="STRING" id="1081103.A0A0B2WZD2"/>
<dbReference type="RefSeq" id="XP_040680464.1">
    <property type="nucleotide sequence ID" value="XM_040821895.1"/>
</dbReference>
<dbReference type="Proteomes" id="UP000030816">
    <property type="component" value="Unassembled WGS sequence"/>
</dbReference>
<dbReference type="GO" id="GO:0071037">
    <property type="term" value="P:nuclear polyadenylation-dependent snRNA catabolic process"/>
    <property type="evidence" value="ECO:0007669"/>
    <property type="project" value="TreeGrafter"/>
</dbReference>
<keyword evidence="10" id="KW-1185">Reference proteome</keyword>
<dbReference type="AlphaFoldDB" id="A0A0B2WZD2"/>
<keyword evidence="2" id="KW-0479">Metal-binding</keyword>
<dbReference type="GO" id="GO:0031499">
    <property type="term" value="C:TRAMP complex"/>
    <property type="evidence" value="ECO:0007669"/>
    <property type="project" value="TreeGrafter"/>
</dbReference>
<dbReference type="OrthoDB" id="7608935at2759"/>
<proteinExistence type="predicted"/>
<keyword evidence="6" id="KW-0539">Nucleus</keyword>
<dbReference type="HOGENOM" id="CLU_023950_0_0_1"/>
<dbReference type="GeneID" id="63737551"/>
<feature type="compositionally biased region" description="Polar residues" evidence="7">
    <location>
        <begin position="48"/>
        <end position="64"/>
    </location>
</feature>